<dbReference type="GO" id="GO:0003677">
    <property type="term" value="F:DNA binding"/>
    <property type="evidence" value="ECO:0007669"/>
    <property type="project" value="InterPro"/>
</dbReference>
<dbReference type="InterPro" id="IPR010982">
    <property type="entry name" value="Lambda_DNA-bd_dom_sf"/>
</dbReference>
<evidence type="ECO:0000313" key="2">
    <source>
        <dbReference type="EMBL" id="OQD51897.1"/>
    </source>
</evidence>
<evidence type="ECO:0000259" key="1">
    <source>
        <dbReference type="Pfam" id="PF19054"/>
    </source>
</evidence>
<evidence type="ECO:0000313" key="3">
    <source>
        <dbReference type="Proteomes" id="UP000184286"/>
    </source>
</evidence>
<dbReference type="Gene3D" id="1.10.260.40">
    <property type="entry name" value="lambda repressor-like DNA-binding domains"/>
    <property type="match status" value="1"/>
</dbReference>
<reference evidence="2 3" key="2">
    <citation type="submission" date="2017-02" db="EMBL/GenBank/DDBJ databases">
        <title>Draft genome sequence of Streptomyces phaeoluteigriseus type strain DSM41896.</title>
        <authorList>
            <person name="Salih T.S."/>
            <person name="Algora Gallardo L."/>
            <person name="Melo Santos T."/>
            <person name="Filgueira Martinez S."/>
            <person name="Herron P.R."/>
        </authorList>
    </citation>
    <scope>NUCLEOTIDE SEQUENCE [LARGE SCALE GENOMIC DNA]</scope>
    <source>
        <strain evidence="2 3">DSM 41896</strain>
    </source>
</reference>
<sequence>MSTDYQKAREDLGLRLRGLRLAAPGGRLTGTQLAERLGPGWTKVKVSKLENGRQTATAEDLRAWADGTGQPEMYEELLARLRGFESHIRSWRRQLSSGHKAVQDAATVEHERTEVLTIWENVLIPGMLQTPDYARHTFNRHADLMRSPRDTEDAVRARIQRQQGLYQQGRKYRIMMWEGALHSLICPPSVLTAQLHHLAGSIGLDTVELGIIPFSALLKIWPGNSFWVYDERLVVVEDWHAELWIDDADSVATYLRVWNTLEESAVYGADAHNVINRARRALNPPR</sequence>
<accession>A0A1V6MHV7</accession>
<name>A0A1V6MHV7_9ACTN</name>
<protein>
    <submittedName>
        <fullName evidence="2">Transcriptional regulator</fullName>
    </submittedName>
</protein>
<dbReference type="STRING" id="114686.BM536_037365"/>
<reference evidence="3" key="1">
    <citation type="submission" date="2016-11" db="EMBL/GenBank/DDBJ databases">
        <authorList>
            <person name="Schniete J.K."/>
            <person name="Salih T."/>
            <person name="Algora Gallardo L."/>
            <person name="Martinez Fernandez S."/>
            <person name="Herron P.R."/>
        </authorList>
    </citation>
    <scope>NUCLEOTIDE SEQUENCE [LARGE SCALE GENOMIC DNA]</scope>
    <source>
        <strain evidence="3">DSM 41896</strain>
    </source>
</reference>
<comment type="caution">
    <text evidence="2">The sequence shown here is derived from an EMBL/GenBank/DDBJ whole genome shotgun (WGS) entry which is preliminary data.</text>
</comment>
<dbReference type="OrthoDB" id="4966777at2"/>
<dbReference type="RefSeq" id="WP_073499596.1">
    <property type="nucleotide sequence ID" value="NZ_MPOH02000042.1"/>
</dbReference>
<dbReference type="InterPro" id="IPR043917">
    <property type="entry name" value="DUF5753"/>
</dbReference>
<dbReference type="CDD" id="cd00093">
    <property type="entry name" value="HTH_XRE"/>
    <property type="match status" value="1"/>
</dbReference>
<gene>
    <name evidence="2" type="ORF">BM536_037365</name>
</gene>
<dbReference type="InterPro" id="IPR001387">
    <property type="entry name" value="Cro/C1-type_HTH"/>
</dbReference>
<dbReference type="EMBL" id="MPOH02000042">
    <property type="protein sequence ID" value="OQD51897.1"/>
    <property type="molecule type" value="Genomic_DNA"/>
</dbReference>
<dbReference type="Pfam" id="PF13560">
    <property type="entry name" value="HTH_31"/>
    <property type="match status" value="1"/>
</dbReference>
<dbReference type="Pfam" id="PF19054">
    <property type="entry name" value="DUF5753"/>
    <property type="match status" value="1"/>
</dbReference>
<feature type="domain" description="DUF5753" evidence="1">
    <location>
        <begin position="103"/>
        <end position="277"/>
    </location>
</feature>
<dbReference type="AlphaFoldDB" id="A0A1V6MHV7"/>
<proteinExistence type="predicted"/>
<organism evidence="2 3">
    <name type="scientific">Streptomyces phaeoluteigriseus</name>
    <dbReference type="NCBI Taxonomy" id="114686"/>
    <lineage>
        <taxon>Bacteria</taxon>
        <taxon>Bacillati</taxon>
        <taxon>Actinomycetota</taxon>
        <taxon>Actinomycetes</taxon>
        <taxon>Kitasatosporales</taxon>
        <taxon>Streptomycetaceae</taxon>
        <taxon>Streptomyces</taxon>
        <taxon>Streptomyces aurantiacus group</taxon>
    </lineage>
</organism>
<dbReference type="Proteomes" id="UP000184286">
    <property type="component" value="Unassembled WGS sequence"/>
</dbReference>